<dbReference type="AlphaFoldDB" id="A0A6J4P372"/>
<dbReference type="EC" id="2.5.1.18" evidence="1"/>
<evidence type="ECO:0000313" key="1">
    <source>
        <dbReference type="EMBL" id="CAA9401442.1"/>
    </source>
</evidence>
<accession>A0A6J4P372</accession>
<dbReference type="EMBL" id="CADCUX010000224">
    <property type="protein sequence ID" value="CAA9401442.1"/>
    <property type="molecule type" value="Genomic_DNA"/>
</dbReference>
<sequence length="56" mass="5715">AQALHRQQELLVLVDAAVGRAAPGRHPVRGGEAALRLVRGGLELQGIGGAGQPGRL</sequence>
<reference evidence="1" key="1">
    <citation type="submission" date="2020-02" db="EMBL/GenBank/DDBJ databases">
        <authorList>
            <person name="Meier V. D."/>
        </authorList>
    </citation>
    <scope>NUCLEOTIDE SEQUENCE</scope>
    <source>
        <strain evidence="1">AVDCRST_MAG51</strain>
    </source>
</reference>
<name>A0A6J4P372_9BURK</name>
<keyword evidence="1" id="KW-0808">Transferase</keyword>
<gene>
    <name evidence="1" type="ORF">AVDCRST_MAG51-915</name>
</gene>
<organism evidence="1">
    <name type="scientific">uncultured Ramlibacter sp</name>
    <dbReference type="NCBI Taxonomy" id="260755"/>
    <lineage>
        <taxon>Bacteria</taxon>
        <taxon>Pseudomonadati</taxon>
        <taxon>Pseudomonadota</taxon>
        <taxon>Betaproteobacteria</taxon>
        <taxon>Burkholderiales</taxon>
        <taxon>Comamonadaceae</taxon>
        <taxon>Ramlibacter</taxon>
        <taxon>environmental samples</taxon>
    </lineage>
</organism>
<protein>
    <submittedName>
        <fullName evidence="1">Glutathione S-transferase</fullName>
        <ecNumber evidence="1">2.5.1.18</ecNumber>
    </submittedName>
</protein>
<feature type="non-terminal residue" evidence="1">
    <location>
        <position position="56"/>
    </location>
</feature>
<feature type="non-terminal residue" evidence="1">
    <location>
        <position position="1"/>
    </location>
</feature>
<proteinExistence type="predicted"/>
<dbReference type="GO" id="GO:0004364">
    <property type="term" value="F:glutathione transferase activity"/>
    <property type="evidence" value="ECO:0007669"/>
    <property type="project" value="UniProtKB-EC"/>
</dbReference>